<sequence>MSALVGVAVGGMIIGVLSLIAAIVIIVLSIVILCRCHKQNDRARTGVTYLKVTAGFILLYEVLVIVGIVLSVTTASTRYPGKSIRMNVAAAHIEAINTVFSTACMALFIATQFEFARGLKMIAAMSGHGESANTVEVKARKSRFFSVFALALVMIVSIAAFGLYEAYIAGNYNMGEAQSYLVFAVEAILAIAAIVCLVFTARQPRIPPHSGLATHLIVISTLTAIRHIALAAIRGYLTWGLWALLDSDRTGTAAGLTAASALVVVANSWTFCITLGMAYGVCRKEYGGLRANTVYAPVKTGHV</sequence>
<feature type="transmembrane region" description="Helical" evidence="1">
    <location>
        <begin position="180"/>
        <end position="200"/>
    </location>
</feature>
<keyword evidence="3" id="KW-1185">Reference proteome</keyword>
<evidence type="ECO:0000256" key="1">
    <source>
        <dbReference type="SAM" id="Phobius"/>
    </source>
</evidence>
<name>A0A9N9U5X8_9HYPO</name>
<reference evidence="2" key="1">
    <citation type="submission" date="2021-10" db="EMBL/GenBank/DDBJ databases">
        <authorList>
            <person name="Piombo E."/>
        </authorList>
    </citation>
    <scope>NUCLEOTIDE SEQUENCE</scope>
</reference>
<comment type="caution">
    <text evidence="2">The sequence shown here is derived from an EMBL/GenBank/DDBJ whole genome shotgun (WGS) entry which is preliminary data.</text>
</comment>
<keyword evidence="1" id="KW-0812">Transmembrane</keyword>
<proteinExistence type="predicted"/>
<evidence type="ECO:0000313" key="2">
    <source>
        <dbReference type="EMBL" id="CAG9978580.1"/>
    </source>
</evidence>
<feature type="transmembrane region" description="Helical" evidence="1">
    <location>
        <begin position="144"/>
        <end position="168"/>
    </location>
</feature>
<organism evidence="2 3">
    <name type="scientific">Clonostachys byssicola</name>
    <dbReference type="NCBI Taxonomy" id="160290"/>
    <lineage>
        <taxon>Eukaryota</taxon>
        <taxon>Fungi</taxon>
        <taxon>Dikarya</taxon>
        <taxon>Ascomycota</taxon>
        <taxon>Pezizomycotina</taxon>
        <taxon>Sordariomycetes</taxon>
        <taxon>Hypocreomycetidae</taxon>
        <taxon>Hypocreales</taxon>
        <taxon>Bionectriaceae</taxon>
        <taxon>Clonostachys</taxon>
    </lineage>
</organism>
<feature type="transmembrane region" description="Helical" evidence="1">
    <location>
        <begin position="55"/>
        <end position="75"/>
    </location>
</feature>
<gene>
    <name evidence="2" type="ORF">CBYS24578_00009260</name>
</gene>
<dbReference type="EMBL" id="CABFNO020001300">
    <property type="protein sequence ID" value="CAG9978580.1"/>
    <property type="molecule type" value="Genomic_DNA"/>
</dbReference>
<accession>A0A9N9U5X8</accession>
<dbReference type="AlphaFoldDB" id="A0A9N9U5X8"/>
<feature type="transmembrane region" description="Helical" evidence="1">
    <location>
        <begin position="212"/>
        <end position="233"/>
    </location>
</feature>
<evidence type="ECO:0000313" key="3">
    <source>
        <dbReference type="Proteomes" id="UP000754883"/>
    </source>
</evidence>
<dbReference type="Proteomes" id="UP000754883">
    <property type="component" value="Unassembled WGS sequence"/>
</dbReference>
<keyword evidence="1" id="KW-1133">Transmembrane helix</keyword>
<keyword evidence="1" id="KW-0472">Membrane</keyword>
<feature type="transmembrane region" description="Helical" evidence="1">
    <location>
        <begin position="95"/>
        <end position="116"/>
    </location>
</feature>
<protein>
    <submittedName>
        <fullName evidence="2">Uncharacterized protein</fullName>
    </submittedName>
</protein>
<feature type="transmembrane region" description="Helical" evidence="1">
    <location>
        <begin position="253"/>
        <end position="281"/>
    </location>
</feature>
<feature type="transmembrane region" description="Helical" evidence="1">
    <location>
        <begin position="12"/>
        <end position="34"/>
    </location>
</feature>
<dbReference type="OrthoDB" id="5147613at2759"/>